<gene>
    <name evidence="2" type="ORF">ACH5RR_003365</name>
</gene>
<reference evidence="2 3" key="1">
    <citation type="submission" date="2024-11" db="EMBL/GenBank/DDBJ databases">
        <title>A near-complete genome assembly of Cinchona calisaya.</title>
        <authorList>
            <person name="Lian D.C."/>
            <person name="Zhao X.W."/>
            <person name="Wei L."/>
        </authorList>
    </citation>
    <scope>NUCLEOTIDE SEQUENCE [LARGE SCALE GENOMIC DNA]</scope>
    <source>
        <tissue evidence="2">Nenye</tissue>
    </source>
</reference>
<proteinExistence type="predicted"/>
<evidence type="ECO:0000313" key="3">
    <source>
        <dbReference type="Proteomes" id="UP001630127"/>
    </source>
</evidence>
<sequence>MHIFPRRKEKGIVLLDDEQNEEQISATPSSPPPSTNSNSNFPTSIPKKMRSLTNARCNFCALEPENFEEANVEKDWREAMEDEIHVIEKNKTWKLVNKPQNKEIIRVKLIYKVKLNQMAQFRRRKQD</sequence>
<comment type="caution">
    <text evidence="2">The sequence shown here is derived from an EMBL/GenBank/DDBJ whole genome shotgun (WGS) entry which is preliminary data.</text>
</comment>
<name>A0ABD3AV79_9GENT</name>
<evidence type="ECO:0008006" key="4">
    <source>
        <dbReference type="Google" id="ProtNLM"/>
    </source>
</evidence>
<dbReference type="EMBL" id="JBJUIK010000002">
    <property type="protein sequence ID" value="KAL3534904.1"/>
    <property type="molecule type" value="Genomic_DNA"/>
</dbReference>
<feature type="region of interest" description="Disordered" evidence="1">
    <location>
        <begin position="1"/>
        <end position="47"/>
    </location>
</feature>
<dbReference type="AlphaFoldDB" id="A0ABD3AV79"/>
<evidence type="ECO:0000313" key="2">
    <source>
        <dbReference type="EMBL" id="KAL3534904.1"/>
    </source>
</evidence>
<organism evidence="2 3">
    <name type="scientific">Cinchona calisaya</name>
    <dbReference type="NCBI Taxonomy" id="153742"/>
    <lineage>
        <taxon>Eukaryota</taxon>
        <taxon>Viridiplantae</taxon>
        <taxon>Streptophyta</taxon>
        <taxon>Embryophyta</taxon>
        <taxon>Tracheophyta</taxon>
        <taxon>Spermatophyta</taxon>
        <taxon>Magnoliopsida</taxon>
        <taxon>eudicotyledons</taxon>
        <taxon>Gunneridae</taxon>
        <taxon>Pentapetalae</taxon>
        <taxon>asterids</taxon>
        <taxon>lamiids</taxon>
        <taxon>Gentianales</taxon>
        <taxon>Rubiaceae</taxon>
        <taxon>Cinchonoideae</taxon>
        <taxon>Cinchoneae</taxon>
        <taxon>Cinchona</taxon>
    </lineage>
</organism>
<keyword evidence="3" id="KW-1185">Reference proteome</keyword>
<dbReference type="Proteomes" id="UP001630127">
    <property type="component" value="Unassembled WGS sequence"/>
</dbReference>
<feature type="compositionally biased region" description="Low complexity" evidence="1">
    <location>
        <begin position="35"/>
        <end position="46"/>
    </location>
</feature>
<evidence type="ECO:0000256" key="1">
    <source>
        <dbReference type="SAM" id="MobiDB-lite"/>
    </source>
</evidence>
<accession>A0ABD3AV79</accession>
<protein>
    <recommendedName>
        <fullName evidence="4">Reverse transcriptase Ty1/copia-type domain-containing protein</fullName>
    </recommendedName>
</protein>